<comment type="caution">
    <text evidence="2">The sequence shown here is derived from an EMBL/GenBank/DDBJ whole genome shotgun (WGS) entry which is preliminary data.</text>
</comment>
<feature type="region of interest" description="Disordered" evidence="1">
    <location>
        <begin position="184"/>
        <end position="223"/>
    </location>
</feature>
<reference evidence="2 3" key="1">
    <citation type="submission" date="2020-08" db="EMBL/GenBank/DDBJ databases">
        <title>Sequencing the genomes of 1000 actinobacteria strains.</title>
        <authorList>
            <person name="Klenk H.-P."/>
        </authorList>
    </citation>
    <scope>NUCLEOTIDE SEQUENCE [LARGE SCALE GENOMIC DNA]</scope>
    <source>
        <strain evidence="2 3">DSM 45084</strain>
    </source>
</reference>
<feature type="compositionally biased region" description="Polar residues" evidence="1">
    <location>
        <begin position="37"/>
        <end position="46"/>
    </location>
</feature>
<dbReference type="EMBL" id="JACHJS010000001">
    <property type="protein sequence ID" value="MBB4967000.1"/>
    <property type="molecule type" value="Genomic_DNA"/>
</dbReference>
<evidence type="ECO:0008006" key="4">
    <source>
        <dbReference type="Google" id="ProtNLM"/>
    </source>
</evidence>
<feature type="region of interest" description="Disordered" evidence="1">
    <location>
        <begin position="22"/>
        <end position="46"/>
    </location>
</feature>
<name>A0A7W7T5M4_9PSEU</name>
<feature type="region of interest" description="Disordered" evidence="1">
    <location>
        <begin position="303"/>
        <end position="327"/>
    </location>
</feature>
<keyword evidence="3" id="KW-1185">Reference proteome</keyword>
<protein>
    <recommendedName>
        <fullName evidence="4">Multidrug efflux pump subunit AcrA (Membrane-fusion protein)</fullName>
    </recommendedName>
</protein>
<organism evidence="2 3">
    <name type="scientific">Saccharothrix violaceirubra</name>
    <dbReference type="NCBI Taxonomy" id="413306"/>
    <lineage>
        <taxon>Bacteria</taxon>
        <taxon>Bacillati</taxon>
        <taxon>Actinomycetota</taxon>
        <taxon>Actinomycetes</taxon>
        <taxon>Pseudonocardiales</taxon>
        <taxon>Pseudonocardiaceae</taxon>
        <taxon>Saccharothrix</taxon>
    </lineage>
</organism>
<gene>
    <name evidence="2" type="ORF">F4559_004359</name>
</gene>
<dbReference type="GO" id="GO:1990281">
    <property type="term" value="C:efflux pump complex"/>
    <property type="evidence" value="ECO:0007669"/>
    <property type="project" value="TreeGrafter"/>
</dbReference>
<evidence type="ECO:0000313" key="2">
    <source>
        <dbReference type="EMBL" id="MBB4967000.1"/>
    </source>
</evidence>
<proteinExistence type="predicted"/>
<dbReference type="PROSITE" id="PS51257">
    <property type="entry name" value="PROKAR_LIPOPROTEIN"/>
    <property type="match status" value="1"/>
</dbReference>
<evidence type="ECO:0000256" key="1">
    <source>
        <dbReference type="SAM" id="MobiDB-lite"/>
    </source>
</evidence>
<dbReference type="Gene3D" id="2.40.420.20">
    <property type="match status" value="1"/>
</dbReference>
<evidence type="ECO:0000313" key="3">
    <source>
        <dbReference type="Proteomes" id="UP000542674"/>
    </source>
</evidence>
<dbReference type="RefSeq" id="WP_221447332.1">
    <property type="nucleotide sequence ID" value="NZ_BAABAI010000037.1"/>
</dbReference>
<feature type="compositionally biased region" description="Low complexity" evidence="1">
    <location>
        <begin position="198"/>
        <end position="215"/>
    </location>
</feature>
<dbReference type="PANTHER" id="PTHR30469:SF33">
    <property type="entry name" value="SLR1207 PROTEIN"/>
    <property type="match status" value="1"/>
</dbReference>
<dbReference type="Proteomes" id="UP000542674">
    <property type="component" value="Unassembled WGS sequence"/>
</dbReference>
<dbReference type="AlphaFoldDB" id="A0A7W7T5M4"/>
<accession>A0A7W7T5M4</accession>
<dbReference type="GO" id="GO:0015562">
    <property type="term" value="F:efflux transmembrane transporter activity"/>
    <property type="evidence" value="ECO:0007669"/>
    <property type="project" value="TreeGrafter"/>
</dbReference>
<dbReference type="PANTHER" id="PTHR30469">
    <property type="entry name" value="MULTIDRUG RESISTANCE PROTEIN MDTA"/>
    <property type="match status" value="1"/>
</dbReference>
<sequence length="327" mass="32764">MSRQVLVCAVAVVVGATACTSGEQKAEPPGLADRGATMTTAKPTRQDLSSRISLSGKVAMNPVFGLVAPVAGQVRFWDVADVKGTPTTPTRVATVWTSGTPTYVDVPAGSTFSGRLVDEKADVTVGMPIVSAKYAGYGIVAELAGDQAYKIADTKGTVQAQIKNGPGPFDCALLGTIAALPAGTVPAEPPAKPDAEKPGATGVPTPQPQTAAPEPKTGSDSTGLRLVCTPPADVKMVNGASATVEVVTGSATQALVVPVEAVAGGQGRGKVEVVGDDGKRTIVDVVLGLTDGKVIEVKSGLTGDETLAVPGPNLPQVPEAQPGGPTG</sequence>